<gene>
    <name evidence="2" type="ORF">Afil01_17770</name>
</gene>
<dbReference type="Proteomes" id="UP001165079">
    <property type="component" value="Unassembled WGS sequence"/>
</dbReference>
<name>A0A9W6W9U4_9ACTN</name>
<sequence>MGTKLKWAARAALALAAATAVVGGVAGSAQAGTGAGPYTWEGWYGSDQFCGYIGHQGQMDGSWRQYHCEPVTPRHWDLWVR</sequence>
<accession>A0A9W6W9U4</accession>
<reference evidence="2" key="1">
    <citation type="submission" date="2023-03" db="EMBL/GenBank/DDBJ databases">
        <title>Actinorhabdospora filicis NBRC 111898.</title>
        <authorList>
            <person name="Ichikawa N."/>
            <person name="Sato H."/>
            <person name="Tonouchi N."/>
        </authorList>
    </citation>
    <scope>NUCLEOTIDE SEQUENCE</scope>
    <source>
        <strain evidence="2">NBRC 111898</strain>
    </source>
</reference>
<proteinExistence type="predicted"/>
<feature type="signal peptide" evidence="1">
    <location>
        <begin position="1"/>
        <end position="31"/>
    </location>
</feature>
<protein>
    <recommendedName>
        <fullName evidence="4">Chitin-binding type-3 domain-containing protein</fullName>
    </recommendedName>
</protein>
<evidence type="ECO:0000313" key="3">
    <source>
        <dbReference type="Proteomes" id="UP001165079"/>
    </source>
</evidence>
<dbReference type="EMBL" id="BSTX01000001">
    <property type="protein sequence ID" value="GLZ76970.1"/>
    <property type="molecule type" value="Genomic_DNA"/>
</dbReference>
<keyword evidence="3" id="KW-1185">Reference proteome</keyword>
<dbReference type="AlphaFoldDB" id="A0A9W6W9U4"/>
<evidence type="ECO:0000313" key="2">
    <source>
        <dbReference type="EMBL" id="GLZ76970.1"/>
    </source>
</evidence>
<organism evidence="2 3">
    <name type="scientific">Actinorhabdospora filicis</name>
    <dbReference type="NCBI Taxonomy" id="1785913"/>
    <lineage>
        <taxon>Bacteria</taxon>
        <taxon>Bacillati</taxon>
        <taxon>Actinomycetota</taxon>
        <taxon>Actinomycetes</taxon>
        <taxon>Micromonosporales</taxon>
        <taxon>Micromonosporaceae</taxon>
        <taxon>Actinorhabdospora</taxon>
    </lineage>
</organism>
<evidence type="ECO:0008006" key="4">
    <source>
        <dbReference type="Google" id="ProtNLM"/>
    </source>
</evidence>
<dbReference type="RefSeq" id="WP_285662113.1">
    <property type="nucleotide sequence ID" value="NZ_BSTX01000001.1"/>
</dbReference>
<comment type="caution">
    <text evidence="2">The sequence shown here is derived from an EMBL/GenBank/DDBJ whole genome shotgun (WGS) entry which is preliminary data.</text>
</comment>
<feature type="chain" id="PRO_5040883465" description="Chitin-binding type-3 domain-containing protein" evidence="1">
    <location>
        <begin position="32"/>
        <end position="81"/>
    </location>
</feature>
<evidence type="ECO:0000256" key="1">
    <source>
        <dbReference type="SAM" id="SignalP"/>
    </source>
</evidence>
<keyword evidence="1" id="KW-0732">Signal</keyword>